<feature type="region of interest" description="Disordered" evidence="3">
    <location>
        <begin position="139"/>
        <end position="159"/>
    </location>
</feature>
<dbReference type="GO" id="GO:0043161">
    <property type="term" value="P:proteasome-mediated ubiquitin-dependent protein catabolic process"/>
    <property type="evidence" value="ECO:0007669"/>
    <property type="project" value="TreeGrafter"/>
</dbReference>
<dbReference type="Proteomes" id="UP001154114">
    <property type="component" value="Chromosome 18"/>
</dbReference>
<dbReference type="OrthoDB" id="654191at2759"/>
<evidence type="ECO:0000313" key="5">
    <source>
        <dbReference type="Proteomes" id="UP001154114"/>
    </source>
</evidence>
<feature type="repeat" description="NHL" evidence="2">
    <location>
        <begin position="588"/>
        <end position="618"/>
    </location>
</feature>
<dbReference type="GO" id="GO:0061630">
    <property type="term" value="F:ubiquitin protein ligase activity"/>
    <property type="evidence" value="ECO:0007669"/>
    <property type="project" value="TreeGrafter"/>
</dbReference>
<evidence type="ECO:0000313" key="4">
    <source>
        <dbReference type="EMBL" id="CAH0590287.1"/>
    </source>
</evidence>
<dbReference type="Pfam" id="PF01436">
    <property type="entry name" value="NHL"/>
    <property type="match status" value="2"/>
</dbReference>
<dbReference type="InterPro" id="IPR001258">
    <property type="entry name" value="NHL_repeat"/>
</dbReference>
<feature type="region of interest" description="Disordered" evidence="3">
    <location>
        <begin position="1"/>
        <end position="43"/>
    </location>
</feature>
<dbReference type="InterPro" id="IPR011042">
    <property type="entry name" value="6-blade_b-propeller_TolB-like"/>
</dbReference>
<dbReference type="InterPro" id="IPR013083">
    <property type="entry name" value="Znf_RING/FYVE/PHD"/>
</dbReference>
<dbReference type="PANTHER" id="PTHR24104">
    <property type="entry name" value="E3 UBIQUITIN-PROTEIN LIGASE NHLRC1-RELATED"/>
    <property type="match status" value="1"/>
</dbReference>
<feature type="repeat" description="NHL" evidence="2">
    <location>
        <begin position="516"/>
        <end position="557"/>
    </location>
</feature>
<dbReference type="AlphaFoldDB" id="A0A9P0BTK0"/>
<dbReference type="SUPFAM" id="SSF101898">
    <property type="entry name" value="NHL repeat"/>
    <property type="match status" value="1"/>
</dbReference>
<feature type="compositionally biased region" description="Basic residues" evidence="3">
    <location>
        <begin position="1"/>
        <end position="10"/>
    </location>
</feature>
<gene>
    <name evidence="4" type="ORF">CINC_LOCUS4844</name>
</gene>
<dbReference type="EMBL" id="LR824021">
    <property type="protein sequence ID" value="CAH0590287.1"/>
    <property type="molecule type" value="Genomic_DNA"/>
</dbReference>
<protein>
    <recommendedName>
        <fullName evidence="6">RING-type domain-containing protein</fullName>
    </recommendedName>
</protein>
<evidence type="ECO:0008006" key="6">
    <source>
        <dbReference type="Google" id="ProtNLM"/>
    </source>
</evidence>
<evidence type="ECO:0000256" key="3">
    <source>
        <dbReference type="SAM" id="MobiDB-lite"/>
    </source>
</evidence>
<reference evidence="4" key="1">
    <citation type="submission" date="2021-12" db="EMBL/GenBank/DDBJ databases">
        <authorList>
            <person name="King R."/>
        </authorList>
    </citation>
    <scope>NUCLEOTIDE SEQUENCE</scope>
</reference>
<dbReference type="GO" id="GO:0000209">
    <property type="term" value="P:protein polyubiquitination"/>
    <property type="evidence" value="ECO:0007669"/>
    <property type="project" value="TreeGrafter"/>
</dbReference>
<dbReference type="SUPFAM" id="SSF57850">
    <property type="entry name" value="RING/U-box"/>
    <property type="match status" value="1"/>
</dbReference>
<evidence type="ECO:0000256" key="2">
    <source>
        <dbReference type="PROSITE-ProRule" id="PRU00504"/>
    </source>
</evidence>
<dbReference type="Gene3D" id="2.120.10.30">
    <property type="entry name" value="TolB, C-terminal domain"/>
    <property type="match status" value="2"/>
</dbReference>
<dbReference type="PROSITE" id="PS51125">
    <property type="entry name" value="NHL"/>
    <property type="match status" value="3"/>
</dbReference>
<sequence length="710" mass="78633">MMSEKSKKKPPLFTLKRWQSQKEGSIKLSPKSPNVQPQDPVMFRSHTPPVVSRASITEPKPRKLSAGGIKELVQCALCLEVLHNPKMLPCQHTFYLAVFDCPICRTRIQVIGDSYIENLPSNLYIDSLIQLVGIQNNGEAAKSTPPHTPATPVTPAKSSSPNVEFFPSGVRCVHCKSVCDNTDITSCDHCKLKFCRICWLQHLDDMRIQLKSILKQLDTAGSHLEHKIEHYKDRCERIVEQINIAADEKISAIIEARDKMIADAANMQKSAALSALALQSSLLEARAVANKATDSASTTKDNERVLTFINLHQNVIQLLSDVSKWDTERFVFDQENFRIEIDSSTPLDAESDDPVIDSPKHNNPLENEESLALFYRSRNFVPHYVLRKSYRPCGVGVSPWTNHLYVCGMDSQSVLVMERAQAKTVTRLSCDEMMCPLKPLERPPHLTMAGGTGFAIAFTAPPAGIDPPRRARSAGLSSRDGHRTPPILSPSASGYGDKWKHCIHVFSKDGEYLRGIGQKGSRAGMLRSPEGIATDNTTQLIYVVDTGNDRVQVFQPDGKVVDQIGVGTKHQASVAASIWETKEVLCTELNAPTSVAVTHDRVIVLDSGNRRVKIYNKHDKSKIIEFGSTGQRKGQFRQPEVLAVDPLGYILVGDSGNCRIQVFKPSGQLVRVFGGMGTQPGKFGWISGIHVTKQLDIIISDTKNHNVNFF</sequence>
<evidence type="ECO:0000256" key="1">
    <source>
        <dbReference type="ARBA" id="ARBA00022737"/>
    </source>
</evidence>
<dbReference type="Gene3D" id="3.30.40.10">
    <property type="entry name" value="Zinc/RING finger domain, C3HC4 (zinc finger)"/>
    <property type="match status" value="1"/>
</dbReference>
<keyword evidence="1" id="KW-0677">Repeat</keyword>
<dbReference type="CDD" id="cd05819">
    <property type="entry name" value="NHL"/>
    <property type="match status" value="1"/>
</dbReference>
<dbReference type="PANTHER" id="PTHR24104:SF20">
    <property type="entry name" value="RING-TYPE DOMAIN-CONTAINING PROTEIN"/>
    <property type="match status" value="1"/>
</dbReference>
<dbReference type="InterPro" id="IPR050952">
    <property type="entry name" value="TRIM-NHL_E3_ligases"/>
</dbReference>
<feature type="region of interest" description="Disordered" evidence="3">
    <location>
        <begin position="469"/>
        <end position="490"/>
    </location>
</feature>
<organism evidence="4 5">
    <name type="scientific">Chrysodeixis includens</name>
    <name type="common">Soybean looper</name>
    <name type="synonym">Pseudoplusia includens</name>
    <dbReference type="NCBI Taxonomy" id="689277"/>
    <lineage>
        <taxon>Eukaryota</taxon>
        <taxon>Metazoa</taxon>
        <taxon>Ecdysozoa</taxon>
        <taxon>Arthropoda</taxon>
        <taxon>Hexapoda</taxon>
        <taxon>Insecta</taxon>
        <taxon>Pterygota</taxon>
        <taxon>Neoptera</taxon>
        <taxon>Endopterygota</taxon>
        <taxon>Lepidoptera</taxon>
        <taxon>Glossata</taxon>
        <taxon>Ditrysia</taxon>
        <taxon>Noctuoidea</taxon>
        <taxon>Noctuidae</taxon>
        <taxon>Plusiinae</taxon>
        <taxon>Chrysodeixis</taxon>
    </lineage>
</organism>
<name>A0A9P0BTK0_CHRIL</name>
<keyword evidence="5" id="KW-1185">Reference proteome</keyword>
<feature type="repeat" description="NHL" evidence="2">
    <location>
        <begin position="626"/>
        <end position="666"/>
    </location>
</feature>
<accession>A0A9P0BTK0</accession>
<proteinExistence type="predicted"/>